<evidence type="ECO:0000256" key="1">
    <source>
        <dbReference type="ARBA" id="ARBA00004651"/>
    </source>
</evidence>
<proteinExistence type="predicted"/>
<evidence type="ECO:0000256" key="6">
    <source>
        <dbReference type="ARBA" id="ARBA00022989"/>
    </source>
</evidence>
<accession>A0A933SC68</accession>
<keyword evidence="5 8" id="KW-0812">Transmembrane</keyword>
<keyword evidence="4" id="KW-0808">Transferase</keyword>
<comment type="subcellular location">
    <subcellularLocation>
        <location evidence="1">Cell membrane</location>
        <topology evidence="1">Multi-pass membrane protein</topology>
    </subcellularLocation>
</comment>
<keyword evidence="6 8" id="KW-1133">Transmembrane helix</keyword>
<evidence type="ECO:0000259" key="9">
    <source>
        <dbReference type="Pfam" id="PF13231"/>
    </source>
</evidence>
<feature type="transmembrane region" description="Helical" evidence="8">
    <location>
        <begin position="97"/>
        <end position="118"/>
    </location>
</feature>
<dbReference type="PANTHER" id="PTHR33908:SF11">
    <property type="entry name" value="MEMBRANE PROTEIN"/>
    <property type="match status" value="1"/>
</dbReference>
<evidence type="ECO:0000256" key="8">
    <source>
        <dbReference type="SAM" id="Phobius"/>
    </source>
</evidence>
<dbReference type="EMBL" id="JACRIW010000040">
    <property type="protein sequence ID" value="MBI5169005.1"/>
    <property type="molecule type" value="Genomic_DNA"/>
</dbReference>
<dbReference type="Proteomes" id="UP000696931">
    <property type="component" value="Unassembled WGS sequence"/>
</dbReference>
<organism evidence="10 11">
    <name type="scientific">Eiseniibacteriota bacterium</name>
    <dbReference type="NCBI Taxonomy" id="2212470"/>
    <lineage>
        <taxon>Bacteria</taxon>
        <taxon>Candidatus Eiseniibacteriota</taxon>
    </lineage>
</organism>
<reference evidence="10" key="1">
    <citation type="submission" date="2020-07" db="EMBL/GenBank/DDBJ databases">
        <title>Huge and variable diversity of episymbiotic CPR bacteria and DPANN archaea in groundwater ecosystems.</title>
        <authorList>
            <person name="He C.Y."/>
            <person name="Keren R."/>
            <person name="Whittaker M."/>
            <person name="Farag I.F."/>
            <person name="Doudna J."/>
            <person name="Cate J.H.D."/>
            <person name="Banfield J.F."/>
        </authorList>
    </citation>
    <scope>NUCLEOTIDE SEQUENCE</scope>
    <source>
        <strain evidence="10">NC_groundwater_1813_Pr3_B-0.1um_71_17</strain>
    </source>
</reference>
<dbReference type="InterPro" id="IPR038731">
    <property type="entry name" value="RgtA/B/C-like"/>
</dbReference>
<evidence type="ECO:0000256" key="4">
    <source>
        <dbReference type="ARBA" id="ARBA00022679"/>
    </source>
</evidence>
<feature type="transmembrane region" description="Helical" evidence="8">
    <location>
        <begin position="361"/>
        <end position="379"/>
    </location>
</feature>
<dbReference type="Pfam" id="PF13231">
    <property type="entry name" value="PMT_2"/>
    <property type="match status" value="1"/>
</dbReference>
<feature type="transmembrane region" description="Helical" evidence="8">
    <location>
        <begin position="180"/>
        <end position="206"/>
    </location>
</feature>
<dbReference type="GO" id="GO:0009103">
    <property type="term" value="P:lipopolysaccharide biosynthetic process"/>
    <property type="evidence" value="ECO:0007669"/>
    <property type="project" value="UniProtKB-ARBA"/>
</dbReference>
<sequence length="426" mass="46700">MPNRRATLLKPADVLAPGALVREQVALMVVVAVTLFVRIAFISTLRNEYYFADTVEYRANALEMLAGRVLDPSTPRAPVFPAFLAIGYALFGLDNFLALRLMQLVLSVALVLAGVSLGRRVGGPAIGILTGLGIALSPTLVFSNGLLYPTTLYTLLLLCVTLGAWSLAEKPSLLKGLGLGVALALGILTDQVMAAPGAAVFGWLAWQARRGGRAVLFATLLAVATTGVITELYVRSQSSPETGEAPFVGKAQWTLWYARTDVTMRDDRRIQFPLGTEFHPLPAKQFLAREWNYVKTRPLDYAHDFAFEFLHFYWPEVDRLQTTNRFTTRNVRLVGAVHFWPVLVFAMVGLAAGLAKRRDRALLILVSAATAAFYSLFFTQTRYRIPIEPQMTLLAALGFERLWPGLSRWIASGSSGASGASLPHRD</sequence>
<dbReference type="GO" id="GO:0005886">
    <property type="term" value="C:plasma membrane"/>
    <property type="evidence" value="ECO:0007669"/>
    <property type="project" value="UniProtKB-SubCell"/>
</dbReference>
<evidence type="ECO:0000256" key="3">
    <source>
        <dbReference type="ARBA" id="ARBA00022676"/>
    </source>
</evidence>
<feature type="transmembrane region" description="Helical" evidence="8">
    <location>
        <begin position="212"/>
        <end position="234"/>
    </location>
</feature>
<dbReference type="InterPro" id="IPR050297">
    <property type="entry name" value="LipidA_mod_glycosyltrf_83"/>
</dbReference>
<feature type="domain" description="Glycosyltransferase RgtA/B/C/D-like" evidence="9">
    <location>
        <begin position="76"/>
        <end position="225"/>
    </location>
</feature>
<feature type="transmembrane region" description="Helical" evidence="8">
    <location>
        <begin position="150"/>
        <end position="168"/>
    </location>
</feature>
<keyword evidence="2" id="KW-1003">Cell membrane</keyword>
<feature type="transmembrane region" description="Helical" evidence="8">
    <location>
        <begin position="333"/>
        <end position="355"/>
    </location>
</feature>
<evidence type="ECO:0000256" key="2">
    <source>
        <dbReference type="ARBA" id="ARBA00022475"/>
    </source>
</evidence>
<keyword evidence="7 8" id="KW-0472">Membrane</keyword>
<feature type="transmembrane region" description="Helical" evidence="8">
    <location>
        <begin position="25"/>
        <end position="45"/>
    </location>
</feature>
<comment type="caution">
    <text evidence="10">The sequence shown here is derived from an EMBL/GenBank/DDBJ whole genome shotgun (WGS) entry which is preliminary data.</text>
</comment>
<evidence type="ECO:0000313" key="10">
    <source>
        <dbReference type="EMBL" id="MBI5169005.1"/>
    </source>
</evidence>
<dbReference type="AlphaFoldDB" id="A0A933SC68"/>
<feature type="transmembrane region" description="Helical" evidence="8">
    <location>
        <begin position="125"/>
        <end position="144"/>
    </location>
</feature>
<evidence type="ECO:0000313" key="11">
    <source>
        <dbReference type="Proteomes" id="UP000696931"/>
    </source>
</evidence>
<name>A0A933SC68_UNCEI</name>
<protein>
    <submittedName>
        <fullName evidence="10">Glycosyltransferase family 39 protein</fullName>
    </submittedName>
</protein>
<gene>
    <name evidence="10" type="ORF">HZA61_05930</name>
</gene>
<evidence type="ECO:0000256" key="5">
    <source>
        <dbReference type="ARBA" id="ARBA00022692"/>
    </source>
</evidence>
<evidence type="ECO:0000256" key="7">
    <source>
        <dbReference type="ARBA" id="ARBA00023136"/>
    </source>
</evidence>
<dbReference type="PANTHER" id="PTHR33908">
    <property type="entry name" value="MANNOSYLTRANSFERASE YKCB-RELATED"/>
    <property type="match status" value="1"/>
</dbReference>
<keyword evidence="3" id="KW-0328">Glycosyltransferase</keyword>
<dbReference type="GO" id="GO:0016763">
    <property type="term" value="F:pentosyltransferase activity"/>
    <property type="evidence" value="ECO:0007669"/>
    <property type="project" value="TreeGrafter"/>
</dbReference>